<dbReference type="SUPFAM" id="SSF51695">
    <property type="entry name" value="PLC-like phosphodiesterases"/>
    <property type="match status" value="1"/>
</dbReference>
<gene>
    <name evidence="2" type="ORF">Q8F55_008480</name>
</gene>
<sequence>MSAYPAYDVRKIIHAARNPTHDLVMVYAHRGARALGRSTENSFASVAAAARAGYEGIEIDLRLTRDKQVVVWHDQGLGRNSDVAVPAGEKQYNPFTGEGWSPLVKDTTWAEMEKLHLRDESGFVTDERPILLGELLDFMRDEGITMLVHLDVKEAELMPYAYDVISKATNKAGVPAMEWCVWVPKGKLYPTPEVWEAQEWVQRALAAGDGMAFTLLLEEPAANTMDSVKAWAECPYLITFEIHVPTPGGDFQPELDYVLGKGFGVGSWYKGGDVARQYYGEEWAMGYDDSAFRNGIRKSGPEVKVMLYEWSGIQMHGGVLGEPPAGVVDSRTDLDTLLDTLRFTYVVADPFTDLGDRLAAIGRRNVSRMLA</sequence>
<evidence type="ECO:0000313" key="2">
    <source>
        <dbReference type="EMBL" id="KAL1404869.1"/>
    </source>
</evidence>
<evidence type="ECO:0000259" key="1">
    <source>
        <dbReference type="PROSITE" id="PS51704"/>
    </source>
</evidence>
<dbReference type="Gene3D" id="3.20.20.190">
    <property type="entry name" value="Phosphatidylinositol (PI) phosphodiesterase"/>
    <property type="match status" value="1"/>
</dbReference>
<dbReference type="GeneID" id="95989523"/>
<feature type="domain" description="GP-PDE" evidence="1">
    <location>
        <begin position="24"/>
        <end position="279"/>
    </location>
</feature>
<accession>A0ABR3PR33</accession>
<keyword evidence="3" id="KW-1185">Reference proteome</keyword>
<evidence type="ECO:0000313" key="3">
    <source>
        <dbReference type="Proteomes" id="UP001565368"/>
    </source>
</evidence>
<dbReference type="InterPro" id="IPR030395">
    <property type="entry name" value="GP_PDE_dom"/>
</dbReference>
<dbReference type="PANTHER" id="PTHR43805:SF1">
    <property type="entry name" value="GP-PDE DOMAIN-CONTAINING PROTEIN"/>
    <property type="match status" value="1"/>
</dbReference>
<comment type="caution">
    <text evidence="2">The sequence shown here is derived from an EMBL/GenBank/DDBJ whole genome shotgun (WGS) entry which is preliminary data.</text>
</comment>
<dbReference type="PROSITE" id="PS51704">
    <property type="entry name" value="GP_PDE"/>
    <property type="match status" value="1"/>
</dbReference>
<dbReference type="EMBL" id="JBBXJM010000007">
    <property type="protein sequence ID" value="KAL1404869.1"/>
    <property type="molecule type" value="Genomic_DNA"/>
</dbReference>
<dbReference type="Pfam" id="PF03009">
    <property type="entry name" value="GDPD"/>
    <property type="match status" value="1"/>
</dbReference>
<dbReference type="InterPro" id="IPR017946">
    <property type="entry name" value="PLC-like_Pdiesterase_TIM-brl"/>
</dbReference>
<dbReference type="PANTHER" id="PTHR43805">
    <property type="entry name" value="GLYCEROPHOSPHORYL DIESTER PHOSPHODIESTERASE"/>
    <property type="match status" value="1"/>
</dbReference>
<protein>
    <recommendedName>
        <fullName evidence="1">GP-PDE domain-containing protein</fullName>
    </recommendedName>
</protein>
<proteinExistence type="predicted"/>
<dbReference type="RefSeq" id="XP_069204813.1">
    <property type="nucleotide sequence ID" value="XM_069356876.1"/>
</dbReference>
<reference evidence="2 3" key="1">
    <citation type="submission" date="2023-08" db="EMBL/GenBank/DDBJ databases">
        <title>Annotated Genome Sequence of Vanrija albida AlHP1.</title>
        <authorList>
            <person name="Herzog R."/>
        </authorList>
    </citation>
    <scope>NUCLEOTIDE SEQUENCE [LARGE SCALE GENOMIC DNA]</scope>
    <source>
        <strain evidence="2 3">AlHP1</strain>
    </source>
</reference>
<organism evidence="2 3">
    <name type="scientific">Vanrija albida</name>
    <dbReference type="NCBI Taxonomy" id="181172"/>
    <lineage>
        <taxon>Eukaryota</taxon>
        <taxon>Fungi</taxon>
        <taxon>Dikarya</taxon>
        <taxon>Basidiomycota</taxon>
        <taxon>Agaricomycotina</taxon>
        <taxon>Tremellomycetes</taxon>
        <taxon>Trichosporonales</taxon>
        <taxon>Trichosporonaceae</taxon>
        <taxon>Vanrija</taxon>
    </lineage>
</organism>
<dbReference type="Proteomes" id="UP001565368">
    <property type="component" value="Unassembled WGS sequence"/>
</dbReference>
<name>A0ABR3PR33_9TREE</name>